<evidence type="ECO:0000256" key="1">
    <source>
        <dbReference type="SAM" id="Phobius"/>
    </source>
</evidence>
<feature type="transmembrane region" description="Helical" evidence="1">
    <location>
        <begin position="71"/>
        <end position="94"/>
    </location>
</feature>
<dbReference type="EMBL" id="HBGU01064486">
    <property type="protein sequence ID" value="CAD9523090.1"/>
    <property type="molecule type" value="Transcribed_RNA"/>
</dbReference>
<organism evidence="2">
    <name type="scientific">Haptolina brevifila</name>
    <dbReference type="NCBI Taxonomy" id="156173"/>
    <lineage>
        <taxon>Eukaryota</taxon>
        <taxon>Haptista</taxon>
        <taxon>Haptophyta</taxon>
        <taxon>Prymnesiophyceae</taxon>
        <taxon>Prymnesiales</taxon>
        <taxon>Prymnesiaceae</taxon>
        <taxon>Haptolina</taxon>
    </lineage>
</organism>
<protein>
    <submittedName>
        <fullName evidence="2">Uncharacterized protein</fullName>
    </submittedName>
</protein>
<keyword evidence="1" id="KW-0812">Transmembrane</keyword>
<sequence>MTDSTTTFVIGLTSNRAAGLAGLAASATASIVASAAISAAASVTATATAAAAASAGAVAAGSATASSPENAATAVAAAITVSAAPLPSAAAFAFTRARVSRRRGVASTTRRPRLQCAEFGRAAVFSCAVSRAASGSISLLSGRGAL</sequence>
<dbReference type="AlphaFoldDB" id="A0A7S2INF9"/>
<reference evidence="2" key="1">
    <citation type="submission" date="2021-01" db="EMBL/GenBank/DDBJ databases">
        <authorList>
            <person name="Corre E."/>
            <person name="Pelletier E."/>
            <person name="Niang G."/>
            <person name="Scheremetjew M."/>
            <person name="Finn R."/>
            <person name="Kale V."/>
            <person name="Holt S."/>
            <person name="Cochrane G."/>
            <person name="Meng A."/>
            <person name="Brown T."/>
            <person name="Cohen L."/>
        </authorList>
    </citation>
    <scope>NUCLEOTIDE SEQUENCE</scope>
    <source>
        <strain evidence="2">UTEX LB 985</strain>
    </source>
</reference>
<gene>
    <name evidence="2" type="ORF">CBRE1094_LOCUS35140</name>
</gene>
<keyword evidence="1" id="KW-1133">Transmembrane helix</keyword>
<keyword evidence="1" id="KW-0472">Membrane</keyword>
<name>A0A7S2INF9_9EUKA</name>
<evidence type="ECO:0000313" key="2">
    <source>
        <dbReference type="EMBL" id="CAD9523090.1"/>
    </source>
</evidence>
<proteinExistence type="predicted"/>
<accession>A0A7S2INF9</accession>